<sequence>MRVMMQHMGNPFKFGSVVDGEYFTDRNDELPQVKQIISSRNHLILISPRRYGKTSLIRKAVKETNRPSIFVNVQAATYAADLARLLLNRFFDIHPWERIKDGFKRFRVSPAFTYNPNTNEMEASFKTAKEGGIVLEDVLNLMNEKSDPDNRLIIILDEFQEIANYAPGTDKLLRAVMQMHQNVNYIFLGSEESMMRTMFEDIKSPFFHFGSLMHLSRIPYDDFCRSLSERLTPLCGSRSEEFAHQILDLSKCQPFYTQQLAAGFWDLYERIGEKATVQSAVEAIIRSVSPSYSFVWTKLSMPQRIALQYIARGDKLQDIDAFPLSTVYSAVGRLKKDGLIVREEDYEFEDPFFGLWIRAL</sequence>
<dbReference type="AlphaFoldDB" id="A0A6I1EXY9"/>
<comment type="caution">
    <text evidence="2">The sequence shown here is derived from an EMBL/GenBank/DDBJ whole genome shotgun (WGS) entry which is preliminary data.</text>
</comment>
<feature type="domain" description="ATPase" evidence="1">
    <location>
        <begin position="23"/>
        <end position="197"/>
    </location>
</feature>
<dbReference type="InterPro" id="IPR027417">
    <property type="entry name" value="P-loop_NTPase"/>
</dbReference>
<dbReference type="Proteomes" id="UP000430564">
    <property type="component" value="Unassembled WGS sequence"/>
</dbReference>
<accession>A0A6I1EXY9</accession>
<dbReference type="GO" id="GO:0005524">
    <property type="term" value="F:ATP binding"/>
    <property type="evidence" value="ECO:0007669"/>
    <property type="project" value="UniProtKB-KW"/>
</dbReference>
<name>A0A6I1EXY9_9BURK</name>
<dbReference type="PANTHER" id="PTHR34301:SF8">
    <property type="entry name" value="ATPASE DOMAIN-CONTAINING PROTEIN"/>
    <property type="match status" value="1"/>
</dbReference>
<evidence type="ECO:0000313" key="2">
    <source>
        <dbReference type="EMBL" id="KAB7660437.1"/>
    </source>
</evidence>
<dbReference type="InterPro" id="IPR011579">
    <property type="entry name" value="ATPase_dom"/>
</dbReference>
<organism evidence="2 3">
    <name type="scientific">Sutterella seckii</name>
    <dbReference type="NCBI Taxonomy" id="1944635"/>
    <lineage>
        <taxon>Bacteria</taxon>
        <taxon>Pseudomonadati</taxon>
        <taxon>Pseudomonadota</taxon>
        <taxon>Betaproteobacteria</taxon>
        <taxon>Burkholderiales</taxon>
        <taxon>Sutterellaceae</taxon>
        <taxon>Sutterella</taxon>
    </lineage>
</organism>
<protein>
    <submittedName>
        <fullName evidence="2">ATP-binding protein</fullName>
    </submittedName>
</protein>
<keyword evidence="2" id="KW-0067">ATP-binding</keyword>
<keyword evidence="2" id="KW-0547">Nucleotide-binding</keyword>
<proteinExistence type="predicted"/>
<evidence type="ECO:0000259" key="1">
    <source>
        <dbReference type="Pfam" id="PF01637"/>
    </source>
</evidence>
<dbReference type="OrthoDB" id="8576717at2"/>
<dbReference type="PANTHER" id="PTHR34301">
    <property type="entry name" value="DNA-BINDING PROTEIN-RELATED"/>
    <property type="match status" value="1"/>
</dbReference>
<dbReference type="Pfam" id="PF01637">
    <property type="entry name" value="ATPase_2"/>
    <property type="match status" value="1"/>
</dbReference>
<reference evidence="2 3" key="1">
    <citation type="submission" date="2019-10" db="EMBL/GenBank/DDBJ databases">
        <title>Genome diversity of Sutterella seckii.</title>
        <authorList>
            <person name="Chaplin A.V."/>
            <person name="Sokolova S.R."/>
            <person name="Mosin K.A."/>
            <person name="Ivanova E.L."/>
            <person name="Kochetkova T.O."/>
            <person name="Goltsov A.Y."/>
            <person name="Trofimov D.Y."/>
            <person name="Efimov B.A."/>
        </authorList>
    </citation>
    <scope>NUCLEOTIDE SEQUENCE [LARGE SCALE GENOMIC DNA]</scope>
    <source>
        <strain evidence="2 3">ASD393</strain>
    </source>
</reference>
<dbReference type="SUPFAM" id="SSF52540">
    <property type="entry name" value="P-loop containing nucleoside triphosphate hydrolases"/>
    <property type="match status" value="1"/>
</dbReference>
<gene>
    <name evidence="2" type="ORF">GBM95_06085</name>
</gene>
<dbReference type="Gene3D" id="3.40.50.300">
    <property type="entry name" value="P-loop containing nucleotide triphosphate hydrolases"/>
    <property type="match status" value="1"/>
</dbReference>
<evidence type="ECO:0000313" key="3">
    <source>
        <dbReference type="Proteomes" id="UP000430564"/>
    </source>
</evidence>
<dbReference type="EMBL" id="WEHX01000031">
    <property type="protein sequence ID" value="KAB7660437.1"/>
    <property type="molecule type" value="Genomic_DNA"/>
</dbReference>